<keyword evidence="1" id="KW-0175">Coiled coil</keyword>
<name>A0A6F8XEM8_9GAMM</name>
<accession>A0A6F8XEM8</accession>
<dbReference type="EMBL" id="AP022869">
    <property type="protein sequence ID" value="BCB72851.1"/>
    <property type="molecule type" value="Genomic_DNA"/>
</dbReference>
<feature type="coiled-coil region" evidence="1">
    <location>
        <begin position="828"/>
        <end position="925"/>
    </location>
</feature>
<feature type="coiled-coil region" evidence="1">
    <location>
        <begin position="322"/>
        <end position="389"/>
    </location>
</feature>
<dbReference type="RefSeq" id="WP_172515436.1">
    <property type="nucleotide sequence ID" value="NZ_AP022869.1"/>
</dbReference>
<protein>
    <recommendedName>
        <fullName evidence="4">Chromosome segregation ATPase</fullName>
    </recommendedName>
</protein>
<dbReference type="Proteomes" id="UP000501053">
    <property type="component" value="Chromosome"/>
</dbReference>
<evidence type="ECO:0000313" key="3">
    <source>
        <dbReference type="Proteomes" id="UP000501053"/>
    </source>
</evidence>
<keyword evidence="3" id="KW-1185">Reference proteome</keyword>
<proteinExistence type="predicted"/>
<organism evidence="2 3">
    <name type="scientific">Vreelandella aquamarina</name>
    <dbReference type="NCBI Taxonomy" id="77097"/>
    <lineage>
        <taxon>Bacteria</taxon>
        <taxon>Pseudomonadati</taxon>
        <taxon>Pseudomonadota</taxon>
        <taxon>Gammaproteobacteria</taxon>
        <taxon>Oceanospirillales</taxon>
        <taxon>Halomonadaceae</taxon>
        <taxon>Vreelandella</taxon>
    </lineage>
</organism>
<evidence type="ECO:0008006" key="4">
    <source>
        <dbReference type="Google" id="ProtNLM"/>
    </source>
</evidence>
<reference evidence="2 3" key="1">
    <citation type="submission" date="2020-03" db="EMBL/GenBank/DDBJ databases">
        <title>Complete Genome Sequence of Halomonas meridiana strain Eplume2, isolated from hydrothermal-plume in the north east Pacific Ocean.</title>
        <authorList>
            <person name="Kurihara Y."/>
            <person name="Kawai S."/>
            <person name="Sakai A."/>
            <person name="Galipon J."/>
            <person name="Arakawa K."/>
        </authorList>
    </citation>
    <scope>NUCLEOTIDE SEQUENCE [LARGE SCALE GENOMIC DNA]</scope>
    <source>
        <strain evidence="2 3">Eplume2</strain>
    </source>
</reference>
<feature type="coiled-coil region" evidence="1">
    <location>
        <begin position="1086"/>
        <end position="1120"/>
    </location>
</feature>
<sequence>MWLIKRVYMDGAGHEEAFYKDLTLDYIGLTHATGQPADAARSTPSKRAKAVANTYQQLVNGGGKSTYIALLLSVFEPSVNDFTQYLANRRQTEYHYRNYFHQELSVILVEMVNETGQTLLLGHAHQRRGDDVDRVLFICDAPDSLLGTPFDEVPSYSRAEHNRELRPYANTLHSFDGWLNLKSGGEGGVHWRKTKVNKEWRAFLLEQRINVDLIKTMVTFNSEEGGLTKFIDYKTEQDFLGAFFACTMSKDTTEQLSGLVAHEVERQGELEVIRRNESFLGDVLSNWRAFLEPARQLENAQTQQRQMDDGFREAMRDLTAFIEDTQTEQARLDDQAESLQKEIDQITSHRDLQGKRKALLEHDLALHQLDEQQAKAAALQDEADTNQRQIEITRTAIDYKVYAKTQDVYHQANKALAVFQSETEKPLQVIFDCTAGEALGVLERAISGHRQQEAEITEALALLNKESDALGQSCGKLQKKLGNLESESNQCRQDKRKGETRRDVLCEEGLIRTGETPAAAQHRLGLTLRDAEQAEEQAKVASGKAEQTLEAHQQVVNQASVAQSQARQSLTHAEQKHQAAVDSAHLLAEVCQALPAPTQHALGLEDANWHSAQCGSRISEVLKADTQTLNGMKQRLLEAQHQLNELKLTGHELVTKQIKQALEAFYDAGIARDKLWAFPHYLASAFNDDAPRIAAVIDRNPGRYLSLVALDEATFTQVSTISATLLWKGVPIAIHRLDEARDLQGMTPDSAQVVLSNPDKHGYSQAAYNARLQDLENVVASQAACVETAESALTELESFKIDWRLHYDQHGCHWSSLIEQRNQARSALTHADAQLAQAQKHEQKLRDEKAKAQAQFESAQQHRNQAERAHDTLTRFVDTEWATRDAAMVKLDQLAGQIQRNKEALERQSDELAQKNRVAESKRAEGTRIRIQIGEWDRLRNSAFYSGITASEGVADRSPQDAHEAAVQAHKKLLEAAQGNQVTALKQQLKDAEQAQRDAFDRLSAHSAYQTYPDAIKAAAISDLALINESIAQLEAQQQQLSQRQITAQATLQKLSENCEKTRESLDEGFVWEEQPTEIEVIRASLVELVDNLHETNHQLKRLQEQQTLQAKKIEDVKERLQSAKTAQAMIQPITPTSSAGLPAKILNIAEYADTLRTHCQTYAQLKETLQQQDVRVATVWGHFRKRIEEELAKDPDGRASQEYLRQLDLIATYHEVLGDLERVGTGITQVFEAVQDSLEQFQRSIDLTVTHLTAHLEGAIKLLKRAKSVRIPDDCPVLPGRPIVKMTDRLNDLTTDLRGFASARLQNWIAKGQIPRAPNRDALTADLVQSVFGEGDLEVRLLKTNASRPQWTHITRLEGSGGQRLTSAFLLFVTVGKVREYDTGISSAGFLLADNPLGKSNADDLMRIQTQMAKAYNIQLIYLTGISDENAQSMFDNHLFLNKVQKLKRRDLVTVDNERHTLWAASLVAKPQPVTVL</sequence>
<feature type="coiled-coil region" evidence="1">
    <location>
        <begin position="975"/>
        <end position="1044"/>
    </location>
</feature>
<evidence type="ECO:0000313" key="2">
    <source>
        <dbReference type="EMBL" id="BCB72851.1"/>
    </source>
</evidence>
<gene>
    <name evidence="2" type="ORF">HMEPL2_32020</name>
</gene>
<evidence type="ECO:0000256" key="1">
    <source>
        <dbReference type="SAM" id="Coils"/>
    </source>
</evidence>